<dbReference type="GO" id="GO:0016260">
    <property type="term" value="P:selenocysteine biosynthetic process"/>
    <property type="evidence" value="ECO:0007669"/>
    <property type="project" value="TreeGrafter"/>
</dbReference>
<evidence type="ECO:0000256" key="5">
    <source>
        <dbReference type="ARBA" id="ARBA00023266"/>
    </source>
</evidence>
<dbReference type="EMBL" id="MLQQ01000013">
    <property type="protein sequence ID" value="OIJ13830.1"/>
    <property type="molecule type" value="Genomic_DNA"/>
</dbReference>
<dbReference type="GO" id="GO:0005737">
    <property type="term" value="C:cytoplasm"/>
    <property type="evidence" value="ECO:0007669"/>
    <property type="project" value="TreeGrafter"/>
</dbReference>
<dbReference type="Gene3D" id="3.90.650.10">
    <property type="entry name" value="PurM-like C-terminal domain"/>
    <property type="match status" value="1"/>
</dbReference>
<keyword evidence="4" id="KW-0067">ATP-binding</keyword>
<dbReference type="InterPro" id="IPR036921">
    <property type="entry name" value="PurM-like_N_sf"/>
</dbReference>
<evidence type="ECO:0000313" key="9">
    <source>
        <dbReference type="Proteomes" id="UP000180098"/>
    </source>
</evidence>
<dbReference type="GO" id="GO:0004756">
    <property type="term" value="F:selenide, water dikinase activity"/>
    <property type="evidence" value="ECO:0007669"/>
    <property type="project" value="TreeGrafter"/>
</dbReference>
<dbReference type="PIRSF" id="PIRSF036407">
    <property type="entry name" value="Selenphspht_syn"/>
    <property type="match status" value="1"/>
</dbReference>
<reference evidence="8 9" key="1">
    <citation type="submission" date="2016-10" db="EMBL/GenBank/DDBJ databases">
        <title>Draft genome sequences of four alkaliphilic bacteria belonging to the Anaerobacillus genus.</title>
        <authorList>
            <person name="Bassil N.M."/>
            <person name="Lloyd J.R."/>
        </authorList>
    </citation>
    <scope>NUCLEOTIDE SEQUENCE [LARGE SCALE GENOMIC DNA]</scope>
    <source>
        <strain evidence="8 9">DSM 15340</strain>
    </source>
</reference>
<feature type="domain" description="PurM-like C-terminal" evidence="7">
    <location>
        <begin position="145"/>
        <end position="317"/>
    </location>
</feature>
<keyword evidence="1" id="KW-0808">Transferase</keyword>
<evidence type="ECO:0000259" key="6">
    <source>
        <dbReference type="Pfam" id="PF00586"/>
    </source>
</evidence>
<dbReference type="SUPFAM" id="SSF55326">
    <property type="entry name" value="PurM N-terminal domain-like"/>
    <property type="match status" value="1"/>
</dbReference>
<organism evidence="8 9">
    <name type="scientific">Anaerobacillus arseniciselenatis</name>
    <dbReference type="NCBI Taxonomy" id="85682"/>
    <lineage>
        <taxon>Bacteria</taxon>
        <taxon>Bacillati</taxon>
        <taxon>Bacillota</taxon>
        <taxon>Bacilli</taxon>
        <taxon>Bacillales</taxon>
        <taxon>Bacillaceae</taxon>
        <taxon>Anaerobacillus</taxon>
    </lineage>
</organism>
<dbReference type="Pfam" id="PF02769">
    <property type="entry name" value="AIRS_C"/>
    <property type="match status" value="1"/>
</dbReference>
<name>A0A1S2LNQ2_9BACI</name>
<evidence type="ECO:0000256" key="3">
    <source>
        <dbReference type="ARBA" id="ARBA00022777"/>
    </source>
</evidence>
<dbReference type="SUPFAM" id="SSF56042">
    <property type="entry name" value="PurM C-terminal domain-like"/>
    <property type="match status" value="1"/>
</dbReference>
<dbReference type="InterPro" id="IPR010918">
    <property type="entry name" value="PurM-like_C_dom"/>
</dbReference>
<evidence type="ECO:0000313" key="8">
    <source>
        <dbReference type="EMBL" id="OIJ13830.1"/>
    </source>
</evidence>
<keyword evidence="3 8" id="KW-0418">Kinase</keyword>
<comment type="caution">
    <text evidence="8">The sequence shown here is derived from an EMBL/GenBank/DDBJ whole genome shotgun (WGS) entry which is preliminary data.</text>
</comment>
<evidence type="ECO:0000256" key="1">
    <source>
        <dbReference type="ARBA" id="ARBA00022679"/>
    </source>
</evidence>
<feature type="domain" description="PurM-like N-terminal" evidence="6">
    <location>
        <begin position="26"/>
        <end position="132"/>
    </location>
</feature>
<keyword evidence="2" id="KW-0547">Nucleotide-binding</keyword>
<dbReference type="InterPro" id="IPR036676">
    <property type="entry name" value="PurM-like_C_sf"/>
</dbReference>
<keyword evidence="5" id="KW-0711">Selenium</keyword>
<dbReference type="InterPro" id="IPR004536">
    <property type="entry name" value="SPS/SelD"/>
</dbReference>
<dbReference type="Proteomes" id="UP000180098">
    <property type="component" value="Unassembled WGS sequence"/>
</dbReference>
<dbReference type="GO" id="GO:0005524">
    <property type="term" value="F:ATP binding"/>
    <property type="evidence" value="ECO:0007669"/>
    <property type="project" value="UniProtKB-KW"/>
</dbReference>
<proteinExistence type="predicted"/>
<dbReference type="PANTHER" id="PTHR10256:SF0">
    <property type="entry name" value="INACTIVE SELENIDE, WATER DIKINASE-LIKE PROTEIN-RELATED"/>
    <property type="match status" value="1"/>
</dbReference>
<accession>A0A1S2LNQ2</accession>
<dbReference type="Pfam" id="PF00586">
    <property type="entry name" value="AIRS"/>
    <property type="match status" value="1"/>
</dbReference>
<dbReference type="CDD" id="cd02195">
    <property type="entry name" value="SelD"/>
    <property type="match status" value="1"/>
</dbReference>
<keyword evidence="9" id="KW-1185">Reference proteome</keyword>
<dbReference type="Gene3D" id="3.30.1330.10">
    <property type="entry name" value="PurM-like, N-terminal domain"/>
    <property type="match status" value="1"/>
</dbReference>
<evidence type="ECO:0000256" key="4">
    <source>
        <dbReference type="ARBA" id="ARBA00022840"/>
    </source>
</evidence>
<dbReference type="NCBIfam" id="TIGR00476">
    <property type="entry name" value="selD"/>
    <property type="match status" value="1"/>
</dbReference>
<dbReference type="AlphaFoldDB" id="A0A1S2LNQ2"/>
<dbReference type="InterPro" id="IPR016188">
    <property type="entry name" value="PurM-like_N"/>
</dbReference>
<protein>
    <submittedName>
        <fullName evidence="8">Selenide, water dikinase SelD</fullName>
    </submittedName>
</protein>
<evidence type="ECO:0000256" key="2">
    <source>
        <dbReference type="ARBA" id="ARBA00022741"/>
    </source>
</evidence>
<gene>
    <name evidence="8" type="ORF">BKP35_08620</name>
</gene>
<sequence>MRSSDLTQVLRNIPKSNDKNIIAGIGEDAVGYQFNDETLVQTVDLITPVIDDPFQFGAIAAANSLSDIYAKGGVPLFALSIVGFPLNSLPLSYLEEIIRGGVEKVSEAGISIVGGHTIDDVPKYGLSVTGLVPPGESFVSKGGAKPGDLIFLSKPIGTGIYITAIDHKVATDAQIKEVSSLMLKLNKNASEAMRLCDVNACTDVTGYGLIGHISDIAEHSNVTIELTVNEIPKLSDALSLFDSGLQSEGMNNNYQSFKSKVKCADTISKNDEMLLYDPQTSGGLIIVVPQERADQLKKEMIERDEKIVQIGIVKEKESDLIQLL</sequence>
<evidence type="ECO:0000259" key="7">
    <source>
        <dbReference type="Pfam" id="PF02769"/>
    </source>
</evidence>
<dbReference type="PANTHER" id="PTHR10256">
    <property type="entry name" value="SELENIDE, WATER DIKINASE"/>
    <property type="match status" value="1"/>
</dbReference>